<dbReference type="Pfam" id="PF24836">
    <property type="entry name" value="NQRA_2nd"/>
    <property type="match status" value="1"/>
</dbReference>
<feature type="domain" description="NqrA second alpha/beta" evidence="10">
    <location>
        <begin position="114"/>
        <end position="254"/>
    </location>
</feature>
<evidence type="ECO:0000256" key="1">
    <source>
        <dbReference type="ARBA" id="ARBA00022448"/>
    </source>
</evidence>
<keyword evidence="2" id="KW-1278">Translocase</keyword>
<dbReference type="NCBIfam" id="TIGR01936">
    <property type="entry name" value="nqrA"/>
    <property type="match status" value="1"/>
</dbReference>
<dbReference type="HAMAP" id="MF_00425">
    <property type="entry name" value="NqrA"/>
    <property type="match status" value="1"/>
</dbReference>
<feature type="non-terminal residue" evidence="11">
    <location>
        <position position="444"/>
    </location>
</feature>
<evidence type="ECO:0000256" key="6">
    <source>
        <dbReference type="ARBA" id="ARBA00023075"/>
    </source>
</evidence>
<dbReference type="Pfam" id="PF11973">
    <property type="entry name" value="NQRA_SLBB"/>
    <property type="match status" value="1"/>
</dbReference>
<name>A0A9D9IRM2_9BACT</name>
<keyword evidence="6" id="KW-0830">Ubiquinone</keyword>
<evidence type="ECO:0000256" key="4">
    <source>
        <dbReference type="ARBA" id="ARBA00023053"/>
    </source>
</evidence>
<reference evidence="11" key="2">
    <citation type="journal article" date="2021" name="PeerJ">
        <title>Extensive microbial diversity within the chicken gut microbiome revealed by metagenomics and culture.</title>
        <authorList>
            <person name="Gilroy R."/>
            <person name="Ravi A."/>
            <person name="Getino M."/>
            <person name="Pursley I."/>
            <person name="Horton D.L."/>
            <person name="Alikhan N.F."/>
            <person name="Baker D."/>
            <person name="Gharbi K."/>
            <person name="Hall N."/>
            <person name="Watson M."/>
            <person name="Adriaenssens E.M."/>
            <person name="Foster-Nyarko E."/>
            <person name="Jarju S."/>
            <person name="Secka A."/>
            <person name="Antonio M."/>
            <person name="Oren A."/>
            <person name="Chaudhuri R.R."/>
            <person name="La Ragione R."/>
            <person name="Hildebrand F."/>
            <person name="Pallen M.J."/>
        </authorList>
    </citation>
    <scope>NUCLEOTIDE SEQUENCE</scope>
    <source>
        <strain evidence="11">6919</strain>
    </source>
</reference>
<evidence type="ECO:0000259" key="9">
    <source>
        <dbReference type="Pfam" id="PF11973"/>
    </source>
</evidence>
<evidence type="ECO:0000256" key="7">
    <source>
        <dbReference type="ARBA" id="ARBA00023201"/>
    </source>
</evidence>
<evidence type="ECO:0000259" key="10">
    <source>
        <dbReference type="Pfam" id="PF24836"/>
    </source>
</evidence>
<keyword evidence="1" id="KW-0813">Transport</keyword>
<evidence type="ECO:0000256" key="3">
    <source>
        <dbReference type="ARBA" id="ARBA00023027"/>
    </source>
</evidence>
<keyword evidence="5" id="KW-0406">Ion transport</keyword>
<dbReference type="InterPro" id="IPR022615">
    <property type="entry name" value="NqrA_C_domain"/>
</dbReference>
<organism evidence="11 12">
    <name type="scientific">Candidatus Limisoma faecipullorum</name>
    <dbReference type="NCBI Taxonomy" id="2840854"/>
    <lineage>
        <taxon>Bacteria</taxon>
        <taxon>Pseudomonadati</taxon>
        <taxon>Bacteroidota</taxon>
        <taxon>Bacteroidia</taxon>
        <taxon>Bacteroidales</taxon>
        <taxon>Candidatus Limisoma</taxon>
    </lineage>
</organism>
<keyword evidence="7" id="KW-0739">Sodium transport</keyword>
<protein>
    <submittedName>
        <fullName evidence="11">Na(+)-translocating NADH-quinone reductase subunit A</fullName>
    </submittedName>
</protein>
<dbReference type="Pfam" id="PF05896">
    <property type="entry name" value="NQRA_N"/>
    <property type="match status" value="1"/>
</dbReference>
<feature type="domain" description="NqrA N-terminal barrel-sandwich hybrid" evidence="8">
    <location>
        <begin position="5"/>
        <end position="99"/>
    </location>
</feature>
<evidence type="ECO:0000256" key="2">
    <source>
        <dbReference type="ARBA" id="ARBA00022967"/>
    </source>
</evidence>
<dbReference type="InterPro" id="IPR008703">
    <property type="entry name" value="NqrA"/>
</dbReference>
<dbReference type="Proteomes" id="UP000823598">
    <property type="component" value="Unassembled WGS sequence"/>
</dbReference>
<evidence type="ECO:0000256" key="5">
    <source>
        <dbReference type="ARBA" id="ARBA00023065"/>
    </source>
</evidence>
<gene>
    <name evidence="11" type="ORF">IAB88_08880</name>
</gene>
<reference evidence="11" key="1">
    <citation type="submission" date="2020-10" db="EMBL/GenBank/DDBJ databases">
        <authorList>
            <person name="Gilroy R."/>
        </authorList>
    </citation>
    <scope>NUCLEOTIDE SEQUENCE</scope>
    <source>
        <strain evidence="11">6919</strain>
    </source>
</reference>
<feature type="domain" description="Na(+)-translocating NADH-quinone reductase subunit A C-terminal" evidence="9">
    <location>
        <begin position="260"/>
        <end position="309"/>
    </location>
</feature>
<evidence type="ECO:0000313" key="12">
    <source>
        <dbReference type="Proteomes" id="UP000823598"/>
    </source>
</evidence>
<keyword evidence="3" id="KW-0520">NAD</keyword>
<comment type="caution">
    <text evidence="11">The sequence shown here is derived from an EMBL/GenBank/DDBJ whole genome shotgun (WGS) entry which is preliminary data.</text>
</comment>
<accession>A0A9D9IRM2</accession>
<proteinExistence type="inferred from homology"/>
<dbReference type="PANTHER" id="PTHR37839:SF1">
    <property type="entry name" value="NA(+)-TRANSLOCATING NADH-QUINONE REDUCTASE SUBUNIT A"/>
    <property type="match status" value="1"/>
</dbReference>
<dbReference type="GO" id="GO:0016655">
    <property type="term" value="F:oxidoreductase activity, acting on NAD(P)H, quinone or similar compound as acceptor"/>
    <property type="evidence" value="ECO:0007669"/>
    <property type="project" value="InterPro"/>
</dbReference>
<evidence type="ECO:0000313" key="11">
    <source>
        <dbReference type="EMBL" id="MBO8477090.1"/>
    </source>
</evidence>
<dbReference type="InterPro" id="IPR056147">
    <property type="entry name" value="NQRA_N"/>
</dbReference>
<dbReference type="GO" id="GO:0006814">
    <property type="term" value="P:sodium ion transport"/>
    <property type="evidence" value="ECO:0007669"/>
    <property type="project" value="UniProtKB-KW"/>
</dbReference>
<keyword evidence="4" id="KW-0915">Sodium</keyword>
<dbReference type="AlphaFoldDB" id="A0A9D9IRM2"/>
<dbReference type="NCBIfam" id="NF003761">
    <property type="entry name" value="PRK05352.1-4"/>
    <property type="match status" value="1"/>
</dbReference>
<sequence>MSNSIKIRKGLDLRLVGDVSGNDVVCAGAANRYAVFPEDYYGIVPKLAKKEGDTVCAGERVLYDKNNENIAIVSPVAGTVARVVRGERRKILRVEIEADHSDGHSMFDAGADASADEIRLTLQRSGLWAFMRQRPYDVVPDAGKAAVPRDIFVTAFDSAPLASAYTLLNNNTSFFEKGIAVLAKLTPGKVYVCCREDSVVETPHSETFVVKGPHPAGNAGVQIANIKPVNKGEIVWTLDADTVVRIGHLFTKGYVDFSCIVAVTGECVKSPALLKAVAGMPFEVLLKDNLTECVDKCRIISGNVLTGMKESIDGYLHFPFRQVTVIPENSRESEFMGWASLSLKKYSFSHCFFSWLEGKNKKYHFDARINGSERAIIMAGEYDKVFPMDIYSEYLIKAILAKDIDKMEQLGIYEVAPEDFALCEFIDTSKLELQRIVREGLDYL</sequence>
<dbReference type="EMBL" id="JADIMC010000101">
    <property type="protein sequence ID" value="MBO8477090.1"/>
    <property type="molecule type" value="Genomic_DNA"/>
</dbReference>
<dbReference type="InterPro" id="IPR056148">
    <property type="entry name" value="NQRA_2nd"/>
</dbReference>
<evidence type="ECO:0000259" key="8">
    <source>
        <dbReference type="Pfam" id="PF05896"/>
    </source>
</evidence>
<dbReference type="PANTHER" id="PTHR37839">
    <property type="entry name" value="NA(+)-TRANSLOCATING NADH-QUINONE REDUCTASE SUBUNIT A"/>
    <property type="match status" value="1"/>
</dbReference>